<reference evidence="1 2" key="1">
    <citation type="journal article" date="2017" name="Genome Announc.">
        <title>Genome sequence of the saprophytic ascomycete Epicoccum nigrum ICMP 19927 strain isolated from New Zealand.</title>
        <authorList>
            <person name="Fokin M."/>
            <person name="Fleetwood D."/>
            <person name="Weir B.S."/>
            <person name="Villas-Boas S.G."/>
        </authorList>
    </citation>
    <scope>NUCLEOTIDE SEQUENCE [LARGE SCALE GENOMIC DNA]</scope>
    <source>
        <strain evidence="1 2">ICMP 19927</strain>
    </source>
</reference>
<dbReference type="Proteomes" id="UP000193240">
    <property type="component" value="Unassembled WGS sequence"/>
</dbReference>
<dbReference type="InParanoid" id="A0A1Y2LMB4"/>
<evidence type="ECO:0000313" key="2">
    <source>
        <dbReference type="Proteomes" id="UP000193240"/>
    </source>
</evidence>
<dbReference type="AlphaFoldDB" id="A0A1Y2LMB4"/>
<protein>
    <submittedName>
        <fullName evidence="1">Uncharacterized protein</fullName>
    </submittedName>
</protein>
<name>A0A1Y2LMB4_EPING</name>
<sequence>MPDALVSATTTEPSLSLITGDDFVTTQWVETHTGKATQWVPEIVTFHFESMSQAPLPGKGSIGMGTLTGEPGQTQTYWTVVTAAATHAVDSKPAIAAAVAVGVVGLVM</sequence>
<gene>
    <name evidence="1" type="ORF">B5807_10495</name>
</gene>
<dbReference type="EMBL" id="KZ107856">
    <property type="protein sequence ID" value="OSS44860.1"/>
    <property type="molecule type" value="Genomic_DNA"/>
</dbReference>
<evidence type="ECO:0000313" key="1">
    <source>
        <dbReference type="EMBL" id="OSS44860.1"/>
    </source>
</evidence>
<accession>A0A1Y2LMB4</accession>
<keyword evidence="2" id="KW-1185">Reference proteome</keyword>
<proteinExistence type="predicted"/>
<organism evidence="1 2">
    <name type="scientific">Epicoccum nigrum</name>
    <name type="common">Soil fungus</name>
    <name type="synonym">Epicoccum purpurascens</name>
    <dbReference type="NCBI Taxonomy" id="105696"/>
    <lineage>
        <taxon>Eukaryota</taxon>
        <taxon>Fungi</taxon>
        <taxon>Dikarya</taxon>
        <taxon>Ascomycota</taxon>
        <taxon>Pezizomycotina</taxon>
        <taxon>Dothideomycetes</taxon>
        <taxon>Pleosporomycetidae</taxon>
        <taxon>Pleosporales</taxon>
        <taxon>Pleosporineae</taxon>
        <taxon>Didymellaceae</taxon>
        <taxon>Epicoccum</taxon>
    </lineage>
</organism>
<dbReference type="STRING" id="105696.A0A1Y2LMB4"/>